<reference evidence="3 4" key="1">
    <citation type="submission" date="2023-06" db="EMBL/GenBank/DDBJ databases">
        <title>Draft genome sequence of Novosphingobium sp. strain IK01.</title>
        <authorList>
            <person name="Hatamoto M."/>
            <person name="Ikarashi T."/>
            <person name="Yamaguchi T."/>
        </authorList>
    </citation>
    <scope>NUCLEOTIDE SEQUENCE [LARGE SCALE GENOMIC DNA]</scope>
    <source>
        <strain evidence="3 4">IK01</strain>
    </source>
</reference>
<dbReference type="Proteomes" id="UP001187221">
    <property type="component" value="Unassembled WGS sequence"/>
</dbReference>
<protein>
    <recommendedName>
        <fullName evidence="2">Tyr recombinase domain-containing protein</fullName>
    </recommendedName>
</protein>
<evidence type="ECO:0000313" key="3">
    <source>
        <dbReference type="EMBL" id="GMM62370.1"/>
    </source>
</evidence>
<comment type="caution">
    <text evidence="3">The sequence shown here is derived from an EMBL/GenBank/DDBJ whole genome shotgun (WGS) entry which is preliminary data.</text>
</comment>
<dbReference type="EMBL" id="BTFW01000001">
    <property type="protein sequence ID" value="GMM62370.1"/>
    <property type="molecule type" value="Genomic_DNA"/>
</dbReference>
<organism evidence="3 4">
    <name type="scientific">Novosphingobium pituita</name>
    <dbReference type="NCBI Taxonomy" id="3056842"/>
    <lineage>
        <taxon>Bacteria</taxon>
        <taxon>Pseudomonadati</taxon>
        <taxon>Pseudomonadota</taxon>
        <taxon>Alphaproteobacteria</taxon>
        <taxon>Sphingomonadales</taxon>
        <taxon>Sphingomonadaceae</taxon>
        <taxon>Novosphingobium</taxon>
    </lineage>
</organism>
<dbReference type="PROSITE" id="PS51898">
    <property type="entry name" value="TYR_RECOMBINASE"/>
    <property type="match status" value="1"/>
</dbReference>
<keyword evidence="4" id="KW-1185">Reference proteome</keyword>
<keyword evidence="1" id="KW-0233">DNA recombination</keyword>
<evidence type="ECO:0000256" key="1">
    <source>
        <dbReference type="ARBA" id="ARBA00023172"/>
    </source>
</evidence>
<feature type="domain" description="Tyr recombinase" evidence="2">
    <location>
        <begin position="1"/>
        <end position="140"/>
    </location>
</feature>
<name>A0ABQ6PB88_9SPHN</name>
<dbReference type="Pfam" id="PF00589">
    <property type="entry name" value="Phage_integrase"/>
    <property type="match status" value="1"/>
</dbReference>
<accession>A0ABQ6PB88</accession>
<dbReference type="SUPFAM" id="SSF56349">
    <property type="entry name" value="DNA breaking-rejoining enzymes"/>
    <property type="match status" value="1"/>
</dbReference>
<dbReference type="InterPro" id="IPR002104">
    <property type="entry name" value="Integrase_catalytic"/>
</dbReference>
<proteinExistence type="predicted"/>
<dbReference type="InterPro" id="IPR013762">
    <property type="entry name" value="Integrase-like_cat_sf"/>
</dbReference>
<dbReference type="InterPro" id="IPR011010">
    <property type="entry name" value="DNA_brk_join_enz"/>
</dbReference>
<evidence type="ECO:0000313" key="4">
    <source>
        <dbReference type="Proteomes" id="UP001187221"/>
    </source>
</evidence>
<dbReference type="Gene3D" id="1.10.443.10">
    <property type="entry name" value="Intergrase catalytic core"/>
    <property type="match status" value="1"/>
</dbReference>
<evidence type="ECO:0000259" key="2">
    <source>
        <dbReference type="PROSITE" id="PS51898"/>
    </source>
</evidence>
<gene>
    <name evidence="3" type="ORF">NUTIK01_31470</name>
</gene>
<sequence length="150" mass="15805">MTMLEPLEDAGAAIRLRQRKTSVAVVVPVGAPLKAALDAAKARATQAGMPLSPTILATERGTAWTESGFRASWRKACIRSGVSGVTFHDLRGTAVTRLALAGATVPEIAAITGHSLKKVGTILDAHYMHRDPALGEAAIRKLEGRVVFPN</sequence>